<evidence type="ECO:0000256" key="1">
    <source>
        <dbReference type="SAM" id="MobiDB-lite"/>
    </source>
</evidence>
<proteinExistence type="predicted"/>
<evidence type="ECO:0000313" key="3">
    <source>
        <dbReference type="Proteomes" id="UP000643207"/>
    </source>
</evidence>
<dbReference type="AlphaFoldDB" id="A0A9X0XBT5"/>
<dbReference type="Proteomes" id="UP000643207">
    <property type="component" value="Unassembled WGS sequence"/>
</dbReference>
<reference evidence="2 3" key="1">
    <citation type="submission" date="2021-01" db="EMBL/GenBank/DDBJ databases">
        <title>Piscinibacter sp. Jin2 Genome sequencing and assembly.</title>
        <authorList>
            <person name="Kim I."/>
        </authorList>
    </citation>
    <scope>NUCLEOTIDE SEQUENCE [LARGE SCALE GENOMIC DNA]</scope>
    <source>
        <strain evidence="2 3">Jin2</strain>
    </source>
</reference>
<dbReference type="RefSeq" id="WP_201823230.1">
    <property type="nucleotide sequence ID" value="NZ_JAERRA010000001.1"/>
</dbReference>
<feature type="region of interest" description="Disordered" evidence="1">
    <location>
        <begin position="1"/>
        <end position="20"/>
    </location>
</feature>
<keyword evidence="3" id="KW-1185">Reference proteome</keyword>
<feature type="compositionally biased region" description="Basic and acidic residues" evidence="1">
    <location>
        <begin position="51"/>
        <end position="60"/>
    </location>
</feature>
<organism evidence="2 3">
    <name type="scientific">Aquariibacter lacus</name>
    <dbReference type="NCBI Taxonomy" id="2801332"/>
    <lineage>
        <taxon>Bacteria</taxon>
        <taxon>Pseudomonadati</taxon>
        <taxon>Pseudomonadota</taxon>
        <taxon>Betaproteobacteria</taxon>
        <taxon>Burkholderiales</taxon>
        <taxon>Sphaerotilaceae</taxon>
        <taxon>Aquariibacter</taxon>
    </lineage>
</organism>
<feature type="region of interest" description="Disordered" evidence="1">
    <location>
        <begin position="42"/>
        <end position="64"/>
    </location>
</feature>
<protein>
    <submittedName>
        <fullName evidence="2">Uncharacterized protein</fullName>
    </submittedName>
</protein>
<comment type="caution">
    <text evidence="2">The sequence shown here is derived from an EMBL/GenBank/DDBJ whole genome shotgun (WGS) entry which is preliminary data.</text>
</comment>
<sequence>MPKLPHPPARSVRSTRAPAREARRRLALAALGLLLASCAIPPERPAPRGSTSERERERRGGLSPALAAQRRRLVDVLAATPVTVETVGRELRLRVPERFAHASGQAAALRPLEAVLEQVAIGFKPYAAHCEIGLRPLVDPGLQGMAAAAQAAQRGATLREPLLRRGVEASRLRMLPPTDGTSVEIILRDRP</sequence>
<gene>
    <name evidence="2" type="ORF">JI742_01265</name>
</gene>
<dbReference type="EMBL" id="JAERRA010000001">
    <property type="protein sequence ID" value="MBL0718506.1"/>
    <property type="molecule type" value="Genomic_DNA"/>
</dbReference>
<name>A0A9X0XBT5_9BURK</name>
<accession>A0A9X0XBT5</accession>
<evidence type="ECO:0000313" key="2">
    <source>
        <dbReference type="EMBL" id="MBL0718506.1"/>
    </source>
</evidence>